<dbReference type="AlphaFoldDB" id="A0AAN8WEV3"/>
<keyword evidence="2" id="KW-1185">Reference proteome</keyword>
<dbReference type="EMBL" id="JBAMMX010000003">
    <property type="protein sequence ID" value="KAK6945313.1"/>
    <property type="molecule type" value="Genomic_DNA"/>
</dbReference>
<dbReference type="SUPFAM" id="SSF48371">
    <property type="entry name" value="ARM repeat"/>
    <property type="match status" value="1"/>
</dbReference>
<gene>
    <name evidence="1" type="ORF">RJ641_026415</name>
</gene>
<accession>A0AAN8WEV3</accession>
<feature type="non-terminal residue" evidence="1">
    <location>
        <position position="472"/>
    </location>
</feature>
<dbReference type="PANTHER" id="PTHR37743:SF1">
    <property type="entry name" value="ARM REPEAT SUPERFAMILY PROTEIN"/>
    <property type="match status" value="1"/>
</dbReference>
<dbReference type="InterPro" id="IPR016024">
    <property type="entry name" value="ARM-type_fold"/>
</dbReference>
<dbReference type="Proteomes" id="UP001370490">
    <property type="component" value="Unassembled WGS sequence"/>
</dbReference>
<sequence>MEEEQMIWKSQSTSMVSATVGRVMNTLLSARPKKLDVAISRLDSVPSTGSSVSLEESLWFLYKFLKDAAEKEENLDHVLVPIIENYLKHKDSMHGIQAVILLNWLFHDELIFQALATNLTTIIYRKEDHFTALGWCTLVRGLVECQNVTNQSSTNGIKENYGTLLQILGPCIKRLSFFICNGSILRDGFELPTRLSVAAADCILVLTEALSTVSLPSNMPSIRPKSLNSNPSNQPVTLLPAAIGERKSETSCKADVQLLVWNYLDELVILVQKLFVWSRKSRSLHAKGLEQVLKWLQEIKEHYGHFQYEAGSKNFRTGSMLLSSCWKHYGMLLHLEDLKFSQWYKELLEQYLSGIQLHCGDEDVLNMAVSIFRATLFGINCSSSGSTFIDSRQIEAVTASLLNLLNERDGTSRAVVLLTAECCFRSKDSQFLQQVLKHLVSGSASQRRNAIDVISELINLSSDSEAVLSQDL</sequence>
<reference evidence="1 2" key="1">
    <citation type="submission" date="2023-12" db="EMBL/GenBank/DDBJ databases">
        <title>A high-quality genome assembly for Dillenia turbinata (Dilleniales).</title>
        <authorList>
            <person name="Chanderbali A."/>
        </authorList>
    </citation>
    <scope>NUCLEOTIDE SEQUENCE [LARGE SCALE GENOMIC DNA]</scope>
    <source>
        <strain evidence="1">LSX21</strain>
        <tissue evidence="1">Leaf</tissue>
    </source>
</reference>
<comment type="caution">
    <text evidence="1">The sequence shown here is derived from an EMBL/GenBank/DDBJ whole genome shotgun (WGS) entry which is preliminary data.</text>
</comment>
<protein>
    <submittedName>
        <fullName evidence="1">Uncharacterized protein</fullName>
    </submittedName>
</protein>
<evidence type="ECO:0000313" key="1">
    <source>
        <dbReference type="EMBL" id="KAK6945313.1"/>
    </source>
</evidence>
<dbReference type="PANTHER" id="PTHR37743">
    <property type="entry name" value="ARM REPEAT SUPERFAMILY PROTEIN"/>
    <property type="match status" value="1"/>
</dbReference>
<organism evidence="1 2">
    <name type="scientific">Dillenia turbinata</name>
    <dbReference type="NCBI Taxonomy" id="194707"/>
    <lineage>
        <taxon>Eukaryota</taxon>
        <taxon>Viridiplantae</taxon>
        <taxon>Streptophyta</taxon>
        <taxon>Embryophyta</taxon>
        <taxon>Tracheophyta</taxon>
        <taxon>Spermatophyta</taxon>
        <taxon>Magnoliopsida</taxon>
        <taxon>eudicotyledons</taxon>
        <taxon>Gunneridae</taxon>
        <taxon>Pentapetalae</taxon>
        <taxon>Dilleniales</taxon>
        <taxon>Dilleniaceae</taxon>
        <taxon>Dillenia</taxon>
    </lineage>
</organism>
<name>A0AAN8WEV3_9MAGN</name>
<evidence type="ECO:0000313" key="2">
    <source>
        <dbReference type="Proteomes" id="UP001370490"/>
    </source>
</evidence>
<proteinExistence type="predicted"/>